<feature type="domain" description="DUF1553" evidence="4">
    <location>
        <begin position="762"/>
        <end position="1015"/>
    </location>
</feature>
<dbReference type="AlphaFoldDB" id="A0A517MYG1"/>
<feature type="compositionally biased region" description="Basic and acidic residues" evidence="2">
    <location>
        <begin position="528"/>
        <end position="540"/>
    </location>
</feature>
<dbReference type="KEGG" id="amob:HG15A2_32520"/>
<proteinExistence type="predicted"/>
<accession>A0A517MYG1</accession>
<dbReference type="InterPro" id="IPR011444">
    <property type="entry name" value="DUF1549"/>
</dbReference>
<evidence type="ECO:0000259" key="5">
    <source>
        <dbReference type="Pfam" id="PF07635"/>
    </source>
</evidence>
<keyword evidence="7" id="KW-1185">Reference proteome</keyword>
<evidence type="ECO:0000313" key="6">
    <source>
        <dbReference type="EMBL" id="QDS99921.1"/>
    </source>
</evidence>
<dbReference type="InterPro" id="IPR022655">
    <property type="entry name" value="DUF1553"/>
</dbReference>
<feature type="region of interest" description="Disordered" evidence="2">
    <location>
        <begin position="513"/>
        <end position="540"/>
    </location>
</feature>
<name>A0A517MYG1_9BACT</name>
<evidence type="ECO:0000256" key="1">
    <source>
        <dbReference type="SAM" id="Coils"/>
    </source>
</evidence>
<organism evidence="6 7">
    <name type="scientific">Adhaeretor mobilis</name>
    <dbReference type="NCBI Taxonomy" id="1930276"/>
    <lineage>
        <taxon>Bacteria</taxon>
        <taxon>Pseudomonadati</taxon>
        <taxon>Planctomycetota</taxon>
        <taxon>Planctomycetia</taxon>
        <taxon>Pirellulales</taxon>
        <taxon>Lacipirellulaceae</taxon>
        <taxon>Adhaeretor</taxon>
    </lineage>
</organism>
<feature type="coiled-coil region" evidence="1">
    <location>
        <begin position="687"/>
        <end position="714"/>
    </location>
</feature>
<dbReference type="Pfam" id="PF07587">
    <property type="entry name" value="PSD1"/>
    <property type="match status" value="1"/>
</dbReference>
<sequence>MGAQVAEQPDFSDADIEFFESKVRPLLVEQCYQCHSSQSETIEGGLRLDSRAAILAGGDTQPAIVPGDPDESLLIDAVEYGDLYEMPPQNKLPDASLAVLREWVQRGAPWPQEELAGGGTHVEAFDLQKRKSEHWAWQPLRNPALPNVVKSSWVKQPLDRFVLAKLEAEGLSPADRAQPHTLLRRAYFDLIGLPPSPKAIAEFAADSSPDAFAHVVDQLLASPQFGERWGRHWLDLMRYAESRGHEFDYDTPNAWQYRDYVIRALNADVPYDQFVTEHIAGDLLDPPRRSSQGADSTKHRNESILATGFWYLGDWIHSPVDTRKDEADRIDNSIDVLSKAFLGLTVSCARCHDHKFDAISQEDYYALAGFLQSSCYRQVRFESLEHNREIASRLDQLQGEYAGRIAKLTSEGLLISADEMEAILQAAQVEFACDSSEPTTQGHPKSKLPMLPETSQLVIDFEDPAAPWYTDGPAYGAGPLRRGQLVLGTEGTSTIAEVVGRGQARLRPDLADLTIPAESQTDPANSSSKEEAHRKNWDQRPGRVLRTPLFELRGGKVYYLLRGAAQVQVVVDSHRLLHGPLHRNTIKTFKNADRWRWVEHDLRAYRGHRVHVEISPNQDHPLEIAMVVEGDIAPQLPAGTTDTKPSQSTLREALRSLVEGTLDEDESHRKIADWILQNPQHWPAASRMKVEQALAEYQQRRQHVLEDLRRASALAPAIWDGDSENEQLLIRGNTRTPGPLVERRLLSAIAGDQQTKITSGSGRLELANRMLDEGNPFPARVMANRIWHHLTGRGIVPSVDNFGVLGQAPTHPELLDNLASRFIEYDWSIKSLVREIMLSQTYQMSSISNSHAAEQDPQNLLLHHMPIRRLQAEAIRDSMLKLAGHLDSQQFGPSVPTYLTKFMNGRGRPAHSGPLDGEGRRTIYISVRRNFLSPFMLTFDTPQPVGPLGRRSVSNVPAQALVLLNDPFVAQQAQRFAKRLIELEGDQRRRIDRLYLEAFARLPEKSEAAAAQDFLVVQAAQHQAIAGKKSVPEEAWTDLCHVIFNVKEFIYLD</sequence>
<dbReference type="Proteomes" id="UP000319852">
    <property type="component" value="Chromosome"/>
</dbReference>
<feature type="domain" description="Cytochrome C Planctomycete-type" evidence="5">
    <location>
        <begin position="31"/>
        <end position="89"/>
    </location>
</feature>
<reference evidence="6 7" key="1">
    <citation type="submission" date="2019-02" db="EMBL/GenBank/DDBJ databases">
        <title>Deep-cultivation of Planctomycetes and their phenomic and genomic characterization uncovers novel biology.</title>
        <authorList>
            <person name="Wiegand S."/>
            <person name="Jogler M."/>
            <person name="Boedeker C."/>
            <person name="Pinto D."/>
            <person name="Vollmers J."/>
            <person name="Rivas-Marin E."/>
            <person name="Kohn T."/>
            <person name="Peeters S.H."/>
            <person name="Heuer A."/>
            <person name="Rast P."/>
            <person name="Oberbeckmann S."/>
            <person name="Bunk B."/>
            <person name="Jeske O."/>
            <person name="Meyerdierks A."/>
            <person name="Storesund J.E."/>
            <person name="Kallscheuer N."/>
            <person name="Luecker S."/>
            <person name="Lage O.M."/>
            <person name="Pohl T."/>
            <person name="Merkel B.J."/>
            <person name="Hornburger P."/>
            <person name="Mueller R.-W."/>
            <person name="Bruemmer F."/>
            <person name="Labrenz M."/>
            <person name="Spormann A.M."/>
            <person name="Op den Camp H."/>
            <person name="Overmann J."/>
            <person name="Amann R."/>
            <person name="Jetten M.S.M."/>
            <person name="Mascher T."/>
            <person name="Medema M.H."/>
            <person name="Devos D.P."/>
            <person name="Kaster A.-K."/>
            <person name="Ovreas L."/>
            <person name="Rohde M."/>
            <person name="Galperin M.Y."/>
            <person name="Jogler C."/>
        </authorList>
    </citation>
    <scope>NUCLEOTIDE SEQUENCE [LARGE SCALE GENOMIC DNA]</scope>
    <source>
        <strain evidence="6 7">HG15A2</strain>
    </source>
</reference>
<dbReference type="OrthoDB" id="127107at2"/>
<dbReference type="Pfam" id="PF07635">
    <property type="entry name" value="PSCyt1"/>
    <property type="match status" value="1"/>
</dbReference>
<dbReference type="PANTHER" id="PTHR35889">
    <property type="entry name" value="CYCLOINULO-OLIGOSACCHARIDE FRUCTANOTRANSFERASE-RELATED"/>
    <property type="match status" value="1"/>
</dbReference>
<dbReference type="Pfam" id="PF07583">
    <property type="entry name" value="PSCyt2"/>
    <property type="match status" value="1"/>
</dbReference>
<evidence type="ECO:0000259" key="3">
    <source>
        <dbReference type="Pfam" id="PF07583"/>
    </source>
</evidence>
<protein>
    <submittedName>
        <fullName evidence="6">Planctomycete cytochrome C</fullName>
    </submittedName>
</protein>
<evidence type="ECO:0000313" key="7">
    <source>
        <dbReference type="Proteomes" id="UP000319852"/>
    </source>
</evidence>
<feature type="compositionally biased region" description="Polar residues" evidence="2">
    <location>
        <begin position="517"/>
        <end position="527"/>
    </location>
</feature>
<evidence type="ECO:0000256" key="2">
    <source>
        <dbReference type="SAM" id="MobiDB-lite"/>
    </source>
</evidence>
<feature type="domain" description="DUF1549" evidence="3">
    <location>
        <begin position="157"/>
        <end position="373"/>
    </location>
</feature>
<evidence type="ECO:0000259" key="4">
    <source>
        <dbReference type="Pfam" id="PF07587"/>
    </source>
</evidence>
<gene>
    <name evidence="6" type="ORF">HG15A2_32520</name>
</gene>
<keyword evidence="1" id="KW-0175">Coiled coil</keyword>
<dbReference type="RefSeq" id="WP_145061069.1">
    <property type="nucleotide sequence ID" value="NZ_CP036263.1"/>
</dbReference>
<dbReference type="InterPro" id="IPR011429">
    <property type="entry name" value="Cyt_c_Planctomycete-type"/>
</dbReference>
<dbReference type="EMBL" id="CP036263">
    <property type="protein sequence ID" value="QDS99921.1"/>
    <property type="molecule type" value="Genomic_DNA"/>
</dbReference>
<dbReference type="PANTHER" id="PTHR35889:SF3">
    <property type="entry name" value="F-BOX DOMAIN-CONTAINING PROTEIN"/>
    <property type="match status" value="1"/>
</dbReference>